<evidence type="ECO:0000313" key="2">
    <source>
        <dbReference type="Proteomes" id="UP000814033"/>
    </source>
</evidence>
<comment type="caution">
    <text evidence="1">The sequence shown here is derived from an EMBL/GenBank/DDBJ whole genome shotgun (WGS) entry which is preliminary data.</text>
</comment>
<keyword evidence="2" id="KW-1185">Reference proteome</keyword>
<proteinExistence type="predicted"/>
<evidence type="ECO:0000313" key="1">
    <source>
        <dbReference type="EMBL" id="KAI0037909.1"/>
    </source>
</evidence>
<dbReference type="EMBL" id="MU276664">
    <property type="protein sequence ID" value="KAI0037909.1"/>
    <property type="molecule type" value="Genomic_DNA"/>
</dbReference>
<sequence>MAATPLRDVKPPSDVQHIQQDSQAMANSAPSPSSAISQRSAWSSVCIVAACTSSMMMNGAYGMAVAIFLPAAGKDLDIPQNNLQWIVSAYAISSACFLVLFGRLADLYGRKRVWLAGYLFLAVFGLGAGFSQDGITLDVLRGIQGIGGAAVIPAALGILAKAFPPSRARSAAFATFAAGAPLGGVVGFVLGGVLTQETKCVFPSVRFLPR</sequence>
<reference evidence="1" key="2">
    <citation type="journal article" date="2022" name="New Phytol.">
        <title>Evolutionary transition to the ectomycorrhizal habit in the genomes of a hyperdiverse lineage of mushroom-forming fungi.</title>
        <authorList>
            <person name="Looney B."/>
            <person name="Miyauchi S."/>
            <person name="Morin E."/>
            <person name="Drula E."/>
            <person name="Courty P.E."/>
            <person name="Kohler A."/>
            <person name="Kuo A."/>
            <person name="LaButti K."/>
            <person name="Pangilinan J."/>
            <person name="Lipzen A."/>
            <person name="Riley R."/>
            <person name="Andreopoulos W."/>
            <person name="He G."/>
            <person name="Johnson J."/>
            <person name="Nolan M."/>
            <person name="Tritt A."/>
            <person name="Barry K.W."/>
            <person name="Grigoriev I.V."/>
            <person name="Nagy L.G."/>
            <person name="Hibbett D."/>
            <person name="Henrissat B."/>
            <person name="Matheny P.B."/>
            <person name="Labbe J."/>
            <person name="Martin F.M."/>
        </authorList>
    </citation>
    <scope>NUCLEOTIDE SEQUENCE</scope>
    <source>
        <strain evidence="1">FP105234-sp</strain>
    </source>
</reference>
<name>A0ACB8R1D2_9AGAM</name>
<organism evidence="1 2">
    <name type="scientific">Auriscalpium vulgare</name>
    <dbReference type="NCBI Taxonomy" id="40419"/>
    <lineage>
        <taxon>Eukaryota</taxon>
        <taxon>Fungi</taxon>
        <taxon>Dikarya</taxon>
        <taxon>Basidiomycota</taxon>
        <taxon>Agaricomycotina</taxon>
        <taxon>Agaricomycetes</taxon>
        <taxon>Russulales</taxon>
        <taxon>Auriscalpiaceae</taxon>
        <taxon>Auriscalpium</taxon>
    </lineage>
</organism>
<accession>A0ACB8R1D2</accession>
<protein>
    <submittedName>
        <fullName evidence="1">MFS general substrate transporter</fullName>
    </submittedName>
</protein>
<dbReference type="Proteomes" id="UP000814033">
    <property type="component" value="Unassembled WGS sequence"/>
</dbReference>
<gene>
    <name evidence="1" type="ORF">FA95DRAFT_1684782</name>
</gene>
<reference evidence="1" key="1">
    <citation type="submission" date="2021-02" db="EMBL/GenBank/DDBJ databases">
        <authorList>
            <consortium name="DOE Joint Genome Institute"/>
            <person name="Ahrendt S."/>
            <person name="Looney B.P."/>
            <person name="Miyauchi S."/>
            <person name="Morin E."/>
            <person name="Drula E."/>
            <person name="Courty P.E."/>
            <person name="Chicoki N."/>
            <person name="Fauchery L."/>
            <person name="Kohler A."/>
            <person name="Kuo A."/>
            <person name="Labutti K."/>
            <person name="Pangilinan J."/>
            <person name="Lipzen A."/>
            <person name="Riley R."/>
            <person name="Andreopoulos W."/>
            <person name="He G."/>
            <person name="Johnson J."/>
            <person name="Barry K.W."/>
            <person name="Grigoriev I.V."/>
            <person name="Nagy L."/>
            <person name="Hibbett D."/>
            <person name="Henrissat B."/>
            <person name="Matheny P.B."/>
            <person name="Labbe J."/>
            <person name="Martin F."/>
        </authorList>
    </citation>
    <scope>NUCLEOTIDE SEQUENCE</scope>
    <source>
        <strain evidence="1">FP105234-sp</strain>
    </source>
</reference>